<dbReference type="Pfam" id="PF20521">
    <property type="entry name" value="DUF6736"/>
    <property type="match status" value="1"/>
</dbReference>
<feature type="chain" id="PRO_5040423201" description="Secreted protein CSS2 C-terminal domain-containing protein" evidence="1">
    <location>
        <begin position="22"/>
        <end position="202"/>
    </location>
</feature>
<dbReference type="InterPro" id="IPR046624">
    <property type="entry name" value="CSS2_C"/>
</dbReference>
<reference evidence="3" key="1">
    <citation type="journal article" date="2021" name="Nat. Commun.">
        <title>Genetic determinants of endophytism in the Arabidopsis root mycobiome.</title>
        <authorList>
            <person name="Mesny F."/>
            <person name="Miyauchi S."/>
            <person name="Thiergart T."/>
            <person name="Pickel B."/>
            <person name="Atanasova L."/>
            <person name="Karlsson M."/>
            <person name="Huettel B."/>
            <person name="Barry K.W."/>
            <person name="Haridas S."/>
            <person name="Chen C."/>
            <person name="Bauer D."/>
            <person name="Andreopoulos W."/>
            <person name="Pangilinan J."/>
            <person name="LaButti K."/>
            <person name="Riley R."/>
            <person name="Lipzen A."/>
            <person name="Clum A."/>
            <person name="Drula E."/>
            <person name="Henrissat B."/>
            <person name="Kohler A."/>
            <person name="Grigoriev I.V."/>
            <person name="Martin F.M."/>
            <person name="Hacquard S."/>
        </authorList>
    </citation>
    <scope>NUCLEOTIDE SEQUENCE</scope>
    <source>
        <strain evidence="3">MPI-CAGE-AT-0147</strain>
    </source>
</reference>
<organism evidence="3 4">
    <name type="scientific">Dactylonectria macrodidyma</name>
    <dbReference type="NCBI Taxonomy" id="307937"/>
    <lineage>
        <taxon>Eukaryota</taxon>
        <taxon>Fungi</taxon>
        <taxon>Dikarya</taxon>
        <taxon>Ascomycota</taxon>
        <taxon>Pezizomycotina</taxon>
        <taxon>Sordariomycetes</taxon>
        <taxon>Hypocreomycetidae</taxon>
        <taxon>Hypocreales</taxon>
        <taxon>Nectriaceae</taxon>
        <taxon>Dactylonectria</taxon>
    </lineage>
</organism>
<evidence type="ECO:0000313" key="3">
    <source>
        <dbReference type="EMBL" id="KAH7176900.1"/>
    </source>
</evidence>
<gene>
    <name evidence="3" type="ORF">EDB81DRAFT_773748</name>
</gene>
<keyword evidence="4" id="KW-1185">Reference proteome</keyword>
<feature type="signal peptide" evidence="1">
    <location>
        <begin position="1"/>
        <end position="21"/>
    </location>
</feature>
<comment type="caution">
    <text evidence="3">The sequence shown here is derived from an EMBL/GenBank/DDBJ whole genome shotgun (WGS) entry which is preliminary data.</text>
</comment>
<dbReference type="AlphaFoldDB" id="A0A9P9FUG6"/>
<evidence type="ECO:0000256" key="1">
    <source>
        <dbReference type="SAM" id="SignalP"/>
    </source>
</evidence>
<dbReference type="OrthoDB" id="5059029at2759"/>
<sequence length="202" mass="21984">MRVSTVTVILFTSLLPGICSAIETPDIDAVREPTGIAQGQIEAPEDAAPIPAEGGLFSRETLDKGLDYLVYGLDFVGNIDGYLTRGLSSLIGRSSKPKPCINFGGVLGKQGEITYRYQTSGRHCYTAHEQETIRAAIIDSIKRDEIPATGTQCLDLTKGGGWDGYLLIGLTDGFDHDIYCGPEFDFTPLWSSDDKEEDKEEL</sequence>
<keyword evidence="1" id="KW-0732">Signal</keyword>
<feature type="domain" description="Secreted protein CSS2 C-terminal" evidence="2">
    <location>
        <begin position="84"/>
        <end position="179"/>
    </location>
</feature>
<protein>
    <recommendedName>
        <fullName evidence="2">Secreted protein CSS2 C-terminal domain-containing protein</fullName>
    </recommendedName>
</protein>
<evidence type="ECO:0000259" key="2">
    <source>
        <dbReference type="Pfam" id="PF20521"/>
    </source>
</evidence>
<dbReference type="Proteomes" id="UP000738349">
    <property type="component" value="Unassembled WGS sequence"/>
</dbReference>
<dbReference type="EMBL" id="JAGMUV010000001">
    <property type="protein sequence ID" value="KAH7176900.1"/>
    <property type="molecule type" value="Genomic_DNA"/>
</dbReference>
<accession>A0A9P9FUG6</accession>
<name>A0A9P9FUG6_9HYPO</name>
<proteinExistence type="predicted"/>
<evidence type="ECO:0000313" key="4">
    <source>
        <dbReference type="Proteomes" id="UP000738349"/>
    </source>
</evidence>